<feature type="transmembrane region" description="Helical" evidence="6">
    <location>
        <begin position="310"/>
        <end position="329"/>
    </location>
</feature>
<keyword evidence="2 6" id="KW-0812">Transmembrane</keyword>
<dbReference type="AlphaFoldDB" id="A0A147KKJ7"/>
<dbReference type="InterPro" id="IPR020846">
    <property type="entry name" value="MFS_dom"/>
</dbReference>
<dbReference type="GO" id="GO:0022857">
    <property type="term" value="F:transmembrane transporter activity"/>
    <property type="evidence" value="ECO:0007669"/>
    <property type="project" value="InterPro"/>
</dbReference>
<evidence type="ECO:0000256" key="4">
    <source>
        <dbReference type="ARBA" id="ARBA00023136"/>
    </source>
</evidence>
<evidence type="ECO:0000256" key="2">
    <source>
        <dbReference type="ARBA" id="ARBA00022692"/>
    </source>
</evidence>
<comment type="subcellular location">
    <subcellularLocation>
        <location evidence="1">Cell membrane</location>
        <topology evidence="1">Multi-pass membrane protein</topology>
    </subcellularLocation>
</comment>
<evidence type="ECO:0000313" key="8">
    <source>
        <dbReference type="EMBL" id="KUP97832.1"/>
    </source>
</evidence>
<feature type="transmembrane region" description="Helical" evidence="6">
    <location>
        <begin position="202"/>
        <end position="219"/>
    </location>
</feature>
<feature type="domain" description="Major facilitator superfamily (MFS) profile" evidence="7">
    <location>
        <begin position="16"/>
        <end position="464"/>
    </location>
</feature>
<keyword evidence="3 6" id="KW-1133">Transmembrane helix</keyword>
<feature type="compositionally biased region" description="Basic and acidic residues" evidence="5">
    <location>
        <begin position="480"/>
        <end position="489"/>
    </location>
</feature>
<gene>
    <name evidence="8" type="ORF">AC529_05160</name>
</gene>
<evidence type="ECO:0000259" key="7">
    <source>
        <dbReference type="PROSITE" id="PS50850"/>
    </source>
</evidence>
<feature type="transmembrane region" description="Helical" evidence="6">
    <location>
        <begin position="442"/>
        <end position="463"/>
    </location>
</feature>
<dbReference type="EMBL" id="LGEM01000020">
    <property type="protein sequence ID" value="KUP97832.1"/>
    <property type="molecule type" value="Genomic_DNA"/>
</dbReference>
<evidence type="ECO:0000256" key="5">
    <source>
        <dbReference type="SAM" id="MobiDB-lite"/>
    </source>
</evidence>
<feature type="transmembrane region" description="Helical" evidence="6">
    <location>
        <begin position="170"/>
        <end position="190"/>
    </location>
</feature>
<dbReference type="PANTHER" id="PTHR42718">
    <property type="entry name" value="MAJOR FACILITATOR SUPERFAMILY MULTIDRUG TRANSPORTER MFSC"/>
    <property type="match status" value="1"/>
</dbReference>
<feature type="transmembrane region" description="Helical" evidence="6">
    <location>
        <begin position="139"/>
        <end position="158"/>
    </location>
</feature>
<dbReference type="PATRIC" id="fig|665004.4.peg.1818"/>
<feature type="transmembrane region" description="Helical" evidence="6">
    <location>
        <begin position="52"/>
        <end position="70"/>
    </location>
</feature>
<evidence type="ECO:0000256" key="3">
    <source>
        <dbReference type="ARBA" id="ARBA00022989"/>
    </source>
</evidence>
<dbReference type="SUPFAM" id="SSF103473">
    <property type="entry name" value="MFS general substrate transporter"/>
    <property type="match status" value="1"/>
</dbReference>
<dbReference type="Gene3D" id="1.20.1720.10">
    <property type="entry name" value="Multidrug resistance protein D"/>
    <property type="match status" value="1"/>
</dbReference>
<dbReference type="Gene3D" id="1.20.1250.20">
    <property type="entry name" value="MFS general substrate transporter like domains"/>
    <property type="match status" value="1"/>
</dbReference>
<protein>
    <submittedName>
        <fullName evidence="8">MFS transporter</fullName>
    </submittedName>
</protein>
<evidence type="ECO:0000313" key="9">
    <source>
        <dbReference type="Proteomes" id="UP000074382"/>
    </source>
</evidence>
<organism evidence="8 9">
    <name type="scientific">Thermobifida cellulosilytica TB100</name>
    <dbReference type="NCBI Taxonomy" id="665004"/>
    <lineage>
        <taxon>Bacteria</taxon>
        <taxon>Bacillati</taxon>
        <taxon>Actinomycetota</taxon>
        <taxon>Actinomycetes</taxon>
        <taxon>Streptosporangiales</taxon>
        <taxon>Nocardiopsidaceae</taxon>
        <taxon>Thermobifida</taxon>
    </lineage>
</organism>
<sequence length="489" mass="49251">MSPTPTGPPEVPAARIVAPLVLGGLTYAMSQNAIVPVLAEIQRATGSTASEAAWVVTGFFISSAVLTVIAGRLGDLLGRKPVLLAVLALFALGSVVAAAGGSLGAVVAGRVVMGVAGGIFPLAFAILGRQLPPERAAVGMGMVSSMLGLGGALGLPVGGLVADHFGYQGLFWGSAGMAAVSLAAIALLVPRAPGHGGGRIDWVGALLLTFALSTALLAVSRGAEWGWLTPPVVALFGAGAVGLAALVAVERRVRDPLIDLDLMRQRNVWLAHAIGFLVNCGQITAFLLVPQMVQMPAGGGVGLGAGATQAGMYLLPFSLTTLVAGALTGRAVARFGTRPPLAVGAASAVVGLAVLAFAPVGPAAVLLGAGITGIGGGTVYSVLPVLISQTVPEHEVGTTNGINTIVRTLSMAILSQVTTVVLVLWTPEGQEHPLRTAFTIDYGLAALLNLLALVLVPLVLPAARVRGAHGRPGGAQPRPETSDDRRTGR</sequence>
<proteinExistence type="predicted"/>
<keyword evidence="4 6" id="KW-0472">Membrane</keyword>
<reference evidence="9" key="1">
    <citation type="journal article" date="2017" name="Acta Aliment.">
        <title>Plant polysaccharide degrading enzyme system of Thermpbifida cellulosilytica TB100 revealed by de novo genome project data.</title>
        <authorList>
            <person name="Toth A."/>
            <person name="Baka E."/>
            <person name="Luzics S."/>
            <person name="Bata-Vidacs I."/>
            <person name="Nagy I."/>
            <person name="Balint B."/>
            <person name="Herceg R."/>
            <person name="Olasz F."/>
            <person name="Wilk T."/>
            <person name="Nagy T."/>
            <person name="Kriszt B."/>
            <person name="Nagy I."/>
            <person name="Kukolya J."/>
        </authorList>
    </citation>
    <scope>NUCLEOTIDE SEQUENCE [LARGE SCALE GENOMIC DNA]</scope>
    <source>
        <strain evidence="9">TB100</strain>
    </source>
</reference>
<feature type="transmembrane region" description="Helical" evidence="6">
    <location>
        <begin position="225"/>
        <end position="249"/>
    </location>
</feature>
<dbReference type="InterPro" id="IPR011701">
    <property type="entry name" value="MFS"/>
</dbReference>
<evidence type="ECO:0000256" key="1">
    <source>
        <dbReference type="ARBA" id="ARBA00004651"/>
    </source>
</evidence>
<feature type="transmembrane region" description="Helical" evidence="6">
    <location>
        <begin position="364"/>
        <end position="387"/>
    </location>
</feature>
<accession>A0A147KKJ7</accession>
<dbReference type="InterPro" id="IPR036259">
    <property type="entry name" value="MFS_trans_sf"/>
</dbReference>
<dbReference type="GO" id="GO:0005886">
    <property type="term" value="C:plasma membrane"/>
    <property type="evidence" value="ECO:0007669"/>
    <property type="project" value="UniProtKB-SubCell"/>
</dbReference>
<comment type="caution">
    <text evidence="8">The sequence shown here is derived from an EMBL/GenBank/DDBJ whole genome shotgun (WGS) entry which is preliminary data.</text>
</comment>
<dbReference type="RefSeq" id="WP_068755284.1">
    <property type="nucleotide sequence ID" value="NZ_KQ950181.1"/>
</dbReference>
<dbReference type="PROSITE" id="PS50850">
    <property type="entry name" value="MFS"/>
    <property type="match status" value="1"/>
</dbReference>
<feature type="transmembrane region" description="Helical" evidence="6">
    <location>
        <begin position="82"/>
        <end position="101"/>
    </location>
</feature>
<feature type="transmembrane region" description="Helical" evidence="6">
    <location>
        <begin position="107"/>
        <end position="127"/>
    </location>
</feature>
<dbReference type="Pfam" id="PF07690">
    <property type="entry name" value="MFS_1"/>
    <property type="match status" value="1"/>
</dbReference>
<dbReference type="Proteomes" id="UP000074382">
    <property type="component" value="Unassembled WGS sequence"/>
</dbReference>
<feature type="transmembrane region" description="Helical" evidence="6">
    <location>
        <begin position="269"/>
        <end position="290"/>
    </location>
</feature>
<feature type="transmembrane region" description="Helical" evidence="6">
    <location>
        <begin position="341"/>
        <end position="358"/>
    </location>
</feature>
<evidence type="ECO:0000256" key="6">
    <source>
        <dbReference type="SAM" id="Phobius"/>
    </source>
</evidence>
<keyword evidence="9" id="KW-1185">Reference proteome</keyword>
<dbReference type="PANTHER" id="PTHR42718:SF35">
    <property type="entry name" value="BLL0718 PROTEIN"/>
    <property type="match status" value="1"/>
</dbReference>
<name>A0A147KKJ7_THECS</name>
<feature type="region of interest" description="Disordered" evidence="5">
    <location>
        <begin position="467"/>
        <end position="489"/>
    </location>
</feature>
<dbReference type="STRING" id="665004.AC529_05160"/>
<feature type="transmembrane region" description="Helical" evidence="6">
    <location>
        <begin position="408"/>
        <end position="427"/>
    </location>
</feature>